<evidence type="ECO:0000259" key="2">
    <source>
        <dbReference type="SMART" id="SM00834"/>
    </source>
</evidence>
<feature type="compositionally biased region" description="Low complexity" evidence="1">
    <location>
        <begin position="96"/>
        <end position="109"/>
    </location>
</feature>
<dbReference type="AlphaFoldDB" id="A0A0D8HG86"/>
<gene>
    <name evidence="3" type="ORF">AXFE_21880</name>
</gene>
<reference evidence="3 4" key="1">
    <citation type="submission" date="2015-01" db="EMBL/GenBank/DDBJ databases">
        <title>Draft genome of the acidophilic iron oxidizer Acidithrix ferrooxidans strain Py-F3.</title>
        <authorList>
            <person name="Poehlein A."/>
            <person name="Eisen S."/>
            <person name="Schloemann M."/>
            <person name="Johnson B.D."/>
            <person name="Daniel R."/>
            <person name="Muehling M."/>
        </authorList>
    </citation>
    <scope>NUCLEOTIDE SEQUENCE [LARGE SCALE GENOMIC DNA]</scope>
    <source>
        <strain evidence="3 4">Py-F3</strain>
    </source>
</reference>
<name>A0A0D8HG86_9ACTN</name>
<dbReference type="EMBL" id="JXYS01000069">
    <property type="protein sequence ID" value="KJF16985.1"/>
    <property type="molecule type" value="Genomic_DNA"/>
</dbReference>
<dbReference type="Proteomes" id="UP000032360">
    <property type="component" value="Unassembled WGS sequence"/>
</dbReference>
<protein>
    <submittedName>
        <fullName evidence="3">Zinc ribbon domain protein</fullName>
    </submittedName>
</protein>
<dbReference type="RefSeq" id="WP_052605813.1">
    <property type="nucleotide sequence ID" value="NZ_JXYS01000069.1"/>
</dbReference>
<dbReference type="OrthoDB" id="9813321at2"/>
<evidence type="ECO:0000313" key="4">
    <source>
        <dbReference type="Proteomes" id="UP000032360"/>
    </source>
</evidence>
<keyword evidence="4" id="KW-1185">Reference proteome</keyword>
<dbReference type="PANTHER" id="PTHR34404:SF2">
    <property type="entry name" value="CONSERVED SERINE RICH PROTEIN"/>
    <property type="match status" value="1"/>
</dbReference>
<dbReference type="NCBIfam" id="TIGR02605">
    <property type="entry name" value="CxxC_CxxC_SSSS"/>
    <property type="match status" value="1"/>
</dbReference>
<dbReference type="SMART" id="SM00834">
    <property type="entry name" value="CxxC_CXXC_SSSS"/>
    <property type="match status" value="1"/>
</dbReference>
<dbReference type="InterPro" id="IPR013429">
    <property type="entry name" value="Regulatory_FmdB_Zinc_ribbon"/>
</dbReference>
<dbReference type="PANTHER" id="PTHR34404">
    <property type="entry name" value="REGULATORY PROTEIN, FMDB FAMILY"/>
    <property type="match status" value="1"/>
</dbReference>
<accession>A0A0D8HG86</accession>
<dbReference type="PATRIC" id="fig|1280514.3.peg.2858"/>
<sequence>MPKYEYLCKSCGNNFEVTQSFTDDSLTVCEICGGELRKVFGSIGIAFKGSGFYRNDSKSTSSSIRPPASTGEATTVAPTTSESAAPAATTEKKSTPESSPAPASPSNAS</sequence>
<comment type="caution">
    <text evidence="3">The sequence shown here is derived from an EMBL/GenBank/DDBJ whole genome shotgun (WGS) entry which is preliminary data.</text>
</comment>
<evidence type="ECO:0000256" key="1">
    <source>
        <dbReference type="SAM" id="MobiDB-lite"/>
    </source>
</evidence>
<feature type="compositionally biased region" description="Low complexity" evidence="1">
    <location>
        <begin position="72"/>
        <end position="89"/>
    </location>
</feature>
<evidence type="ECO:0000313" key="3">
    <source>
        <dbReference type="EMBL" id="KJF16985.1"/>
    </source>
</evidence>
<feature type="region of interest" description="Disordered" evidence="1">
    <location>
        <begin position="51"/>
        <end position="109"/>
    </location>
</feature>
<dbReference type="Pfam" id="PF09723">
    <property type="entry name" value="Zn_ribbon_8"/>
    <property type="match status" value="1"/>
</dbReference>
<organism evidence="3 4">
    <name type="scientific">Acidithrix ferrooxidans</name>
    <dbReference type="NCBI Taxonomy" id="1280514"/>
    <lineage>
        <taxon>Bacteria</taxon>
        <taxon>Bacillati</taxon>
        <taxon>Actinomycetota</taxon>
        <taxon>Acidimicrobiia</taxon>
        <taxon>Acidimicrobiales</taxon>
        <taxon>Acidimicrobiaceae</taxon>
        <taxon>Acidithrix</taxon>
    </lineage>
</organism>
<proteinExistence type="predicted"/>
<feature type="domain" description="Putative regulatory protein FmdB zinc ribbon" evidence="2">
    <location>
        <begin position="1"/>
        <end position="41"/>
    </location>
</feature>